<dbReference type="CDD" id="cd02209">
    <property type="entry name" value="cupin_XRE_C"/>
    <property type="match status" value="1"/>
</dbReference>
<evidence type="ECO:0000313" key="4">
    <source>
        <dbReference type="Proteomes" id="UP000525923"/>
    </source>
</evidence>
<dbReference type="InterPro" id="IPR014710">
    <property type="entry name" value="RmlC-like_jellyroll"/>
</dbReference>
<gene>
    <name evidence="3" type="ORF">HNQ44_000469</name>
</gene>
<dbReference type="Proteomes" id="UP000525923">
    <property type="component" value="Unassembled WGS sequence"/>
</dbReference>
<evidence type="ECO:0000259" key="2">
    <source>
        <dbReference type="PROSITE" id="PS50943"/>
    </source>
</evidence>
<feature type="domain" description="HTH cro/C1-type" evidence="2">
    <location>
        <begin position="7"/>
        <end position="61"/>
    </location>
</feature>
<dbReference type="SUPFAM" id="SSF47413">
    <property type="entry name" value="lambda repressor-like DNA-binding domains"/>
    <property type="match status" value="1"/>
</dbReference>
<dbReference type="SUPFAM" id="SSF51182">
    <property type="entry name" value="RmlC-like cupins"/>
    <property type="match status" value="1"/>
</dbReference>
<keyword evidence="1" id="KW-0238">DNA-binding</keyword>
<dbReference type="OrthoDB" id="9814553at2"/>
<dbReference type="GO" id="GO:0003700">
    <property type="term" value="F:DNA-binding transcription factor activity"/>
    <property type="evidence" value="ECO:0007669"/>
    <property type="project" value="TreeGrafter"/>
</dbReference>
<evidence type="ECO:0000313" key="3">
    <source>
        <dbReference type="EMBL" id="MBB5179047.1"/>
    </source>
</evidence>
<dbReference type="PANTHER" id="PTHR46797">
    <property type="entry name" value="HTH-TYPE TRANSCRIPTIONAL REGULATOR"/>
    <property type="match status" value="1"/>
</dbReference>
<protein>
    <submittedName>
        <fullName evidence="3">Transcriptional regulator with XRE-family HTH domain</fullName>
    </submittedName>
</protein>
<dbReference type="RefSeq" id="WP_135500275.1">
    <property type="nucleotide sequence ID" value="NZ_JACHHE010000001.1"/>
</dbReference>
<comment type="caution">
    <text evidence="3">The sequence shown here is derived from an EMBL/GenBank/DDBJ whole genome shotgun (WGS) entry which is preliminary data.</text>
</comment>
<name>A0A7W8FTR2_9BACL</name>
<dbReference type="GO" id="GO:0003677">
    <property type="term" value="F:DNA binding"/>
    <property type="evidence" value="ECO:0007669"/>
    <property type="project" value="UniProtKB-KW"/>
</dbReference>
<dbReference type="SMART" id="SM00530">
    <property type="entry name" value="HTH_XRE"/>
    <property type="match status" value="1"/>
</dbReference>
<dbReference type="PROSITE" id="PS50943">
    <property type="entry name" value="HTH_CROC1"/>
    <property type="match status" value="1"/>
</dbReference>
<dbReference type="PANTHER" id="PTHR46797:SF2">
    <property type="entry name" value="TRANSCRIPTIONAL REGULATOR"/>
    <property type="match status" value="1"/>
</dbReference>
<dbReference type="GO" id="GO:0005829">
    <property type="term" value="C:cytosol"/>
    <property type="evidence" value="ECO:0007669"/>
    <property type="project" value="TreeGrafter"/>
</dbReference>
<dbReference type="InterPro" id="IPR010982">
    <property type="entry name" value="Lambda_DNA-bd_dom_sf"/>
</dbReference>
<dbReference type="Pfam" id="PF07883">
    <property type="entry name" value="Cupin_2"/>
    <property type="match status" value="1"/>
</dbReference>
<dbReference type="Gene3D" id="2.60.120.10">
    <property type="entry name" value="Jelly Rolls"/>
    <property type="match status" value="1"/>
</dbReference>
<dbReference type="AlphaFoldDB" id="A0A7W8FTR2"/>
<keyword evidence="4" id="KW-1185">Reference proteome</keyword>
<sequence>MEIGAKIKRLRLKNGLTQEELGERTDLSKGFISQLERDMNSPSIETLFSLLEVLGTTPRDFFDDTDKETKIRYTPQDHVVHKDEEAGYEIDWLVATSNEKEMEPVYLTLYGNGHFKRFEPSLAETFIYVIEGSVRLVLGSTEYTANTGDSIYYEASDNHQLINNADGKTELIIVATQSYL</sequence>
<proteinExistence type="predicted"/>
<dbReference type="InterPro" id="IPR050807">
    <property type="entry name" value="TransReg_Diox_bact_type"/>
</dbReference>
<reference evidence="3 4" key="1">
    <citation type="submission" date="2020-08" db="EMBL/GenBank/DDBJ databases">
        <title>Genomic Encyclopedia of Type Strains, Phase IV (KMG-IV): sequencing the most valuable type-strain genomes for metagenomic binning, comparative biology and taxonomic classification.</title>
        <authorList>
            <person name="Goeker M."/>
        </authorList>
    </citation>
    <scope>NUCLEOTIDE SEQUENCE [LARGE SCALE GENOMIC DNA]</scope>
    <source>
        <strain evidence="3 4">DSM 15895</strain>
    </source>
</reference>
<dbReference type="EMBL" id="JACHHE010000001">
    <property type="protein sequence ID" value="MBB5179047.1"/>
    <property type="molecule type" value="Genomic_DNA"/>
</dbReference>
<dbReference type="InterPro" id="IPR001387">
    <property type="entry name" value="Cro/C1-type_HTH"/>
</dbReference>
<dbReference type="Pfam" id="PF01381">
    <property type="entry name" value="HTH_3"/>
    <property type="match status" value="1"/>
</dbReference>
<organism evidence="3 4">
    <name type="scientific">Planococcus koreensis</name>
    <dbReference type="NCBI Taxonomy" id="112331"/>
    <lineage>
        <taxon>Bacteria</taxon>
        <taxon>Bacillati</taxon>
        <taxon>Bacillota</taxon>
        <taxon>Bacilli</taxon>
        <taxon>Bacillales</taxon>
        <taxon>Caryophanaceae</taxon>
        <taxon>Planococcus</taxon>
    </lineage>
</organism>
<dbReference type="Gene3D" id="1.10.260.40">
    <property type="entry name" value="lambda repressor-like DNA-binding domains"/>
    <property type="match status" value="1"/>
</dbReference>
<dbReference type="InterPro" id="IPR011051">
    <property type="entry name" value="RmlC_Cupin_sf"/>
</dbReference>
<dbReference type="InterPro" id="IPR013096">
    <property type="entry name" value="Cupin_2"/>
</dbReference>
<accession>A0A7W8FTR2</accession>
<evidence type="ECO:0000256" key="1">
    <source>
        <dbReference type="ARBA" id="ARBA00023125"/>
    </source>
</evidence>
<dbReference type="CDD" id="cd00093">
    <property type="entry name" value="HTH_XRE"/>
    <property type="match status" value="1"/>
</dbReference>